<evidence type="ECO:0000256" key="4">
    <source>
        <dbReference type="ARBA" id="ARBA00022857"/>
    </source>
</evidence>
<reference evidence="12" key="1">
    <citation type="journal article" date="2020" name="mSystems">
        <title>Genome- and Community-Level Interaction Insights into Carbon Utilization and Element Cycling Functions of Hydrothermarchaeota in Hydrothermal Sediment.</title>
        <authorList>
            <person name="Zhou Z."/>
            <person name="Liu Y."/>
            <person name="Xu W."/>
            <person name="Pan J."/>
            <person name="Luo Z.H."/>
            <person name="Li M."/>
        </authorList>
    </citation>
    <scope>NUCLEOTIDE SEQUENCE [LARGE SCALE GENOMIC DNA]</scope>
    <source>
        <strain evidence="12">SpSt-23</strain>
    </source>
</reference>
<comment type="pathway">
    <text evidence="1 9">Cofactor biosynthesis; coenzyme A biosynthesis.</text>
</comment>
<dbReference type="GO" id="GO:0015937">
    <property type="term" value="P:coenzyme A biosynthetic process"/>
    <property type="evidence" value="ECO:0007669"/>
    <property type="project" value="UniProtKB-UniPathway"/>
</dbReference>
<evidence type="ECO:0000313" key="12">
    <source>
        <dbReference type="EMBL" id="HEF86814.1"/>
    </source>
</evidence>
<comment type="function">
    <text evidence="9">Catalyzes the NADPH-dependent reduction of ketopantoate into pantoic acid.</text>
</comment>
<dbReference type="InterPro" id="IPR050838">
    <property type="entry name" value="Ketopantoate_reductase"/>
</dbReference>
<name>A0A7C2BJV8_9CREN</name>
<feature type="domain" description="Ketopantoate reductase C-terminal" evidence="11">
    <location>
        <begin position="182"/>
        <end position="285"/>
    </location>
</feature>
<feature type="domain" description="Ketopantoate reductase N-terminal" evidence="10">
    <location>
        <begin position="6"/>
        <end position="155"/>
    </location>
</feature>
<protein>
    <recommendedName>
        <fullName evidence="3 9">2-dehydropantoate 2-reductase</fullName>
        <ecNumber evidence="3 9">1.1.1.169</ecNumber>
    </recommendedName>
    <alternativeName>
        <fullName evidence="6 9">Ketopantoate reductase</fullName>
    </alternativeName>
</protein>
<evidence type="ECO:0000256" key="8">
    <source>
        <dbReference type="ARBA" id="ARBA00048196"/>
    </source>
</evidence>
<accession>A0A7C2BJV8</accession>
<comment type="caution">
    <text evidence="12">The sequence shown here is derived from an EMBL/GenBank/DDBJ whole genome shotgun (WGS) entry which is preliminary data.</text>
</comment>
<dbReference type="GO" id="GO:0008677">
    <property type="term" value="F:2-dehydropantoate 2-reductase activity"/>
    <property type="evidence" value="ECO:0007669"/>
    <property type="project" value="UniProtKB-EC"/>
</dbReference>
<evidence type="ECO:0000256" key="9">
    <source>
        <dbReference type="RuleBase" id="RU362068"/>
    </source>
</evidence>
<comment type="similarity">
    <text evidence="2 9">Belongs to the ketopantoate reductase family.</text>
</comment>
<dbReference type="Gene3D" id="3.40.50.720">
    <property type="entry name" value="NAD(P)-binding Rossmann-like Domain"/>
    <property type="match status" value="1"/>
</dbReference>
<dbReference type="SUPFAM" id="SSF48179">
    <property type="entry name" value="6-phosphogluconate dehydrogenase C-terminal domain-like"/>
    <property type="match status" value="1"/>
</dbReference>
<sequence length="309" mass="34939">MDINACIIGGGSIGGVLAYYLYKGGLLRIPVYYRSVESYHRILDKRSITIIMPFSREVFTIPVEPRLSIVPLDKCDFIFNTVKAYDVESTIELMKRLSHKNSVIIMLQNGFGSYELVADRLQEAKVAVGVAYIGAERLDASTIRYNGGKTIIAGCPGKPCYELTLISNILVRGGMDFRVTSNVEYYRWLKLALNCVVNPLTALTRQRNKIVLSKNAEELVDRILDEFIQVAQKHGFMFDKTYLKNYVYKNAELTRENLSSMLQDVLRGGRTEIDYINGFIAKELEYPGLNYFITQLIHLLEGADDEGKG</sequence>
<evidence type="ECO:0000256" key="7">
    <source>
        <dbReference type="ARBA" id="ARBA00047506"/>
    </source>
</evidence>
<dbReference type="InterPro" id="IPR008927">
    <property type="entry name" value="6-PGluconate_DH-like_C_sf"/>
</dbReference>
<evidence type="ECO:0000256" key="2">
    <source>
        <dbReference type="ARBA" id="ARBA00007870"/>
    </source>
</evidence>
<dbReference type="UniPathway" id="UPA00241"/>
<keyword evidence="9" id="KW-0173">Coenzyme A biosynthesis</keyword>
<keyword evidence="5 9" id="KW-0560">Oxidoreductase</keyword>
<evidence type="ECO:0000256" key="3">
    <source>
        <dbReference type="ARBA" id="ARBA00013014"/>
    </source>
</evidence>
<dbReference type="InterPro" id="IPR003710">
    <property type="entry name" value="ApbA"/>
</dbReference>
<dbReference type="SUPFAM" id="SSF51735">
    <property type="entry name" value="NAD(P)-binding Rossmann-fold domains"/>
    <property type="match status" value="1"/>
</dbReference>
<evidence type="ECO:0000256" key="5">
    <source>
        <dbReference type="ARBA" id="ARBA00023002"/>
    </source>
</evidence>
<dbReference type="InterPro" id="IPR013328">
    <property type="entry name" value="6PGD_dom2"/>
</dbReference>
<dbReference type="InterPro" id="IPR036291">
    <property type="entry name" value="NAD(P)-bd_dom_sf"/>
</dbReference>
<evidence type="ECO:0000259" key="11">
    <source>
        <dbReference type="Pfam" id="PF08546"/>
    </source>
</evidence>
<dbReference type="Pfam" id="PF02558">
    <property type="entry name" value="ApbA"/>
    <property type="match status" value="1"/>
</dbReference>
<proteinExistence type="inferred from homology"/>
<dbReference type="EC" id="1.1.1.169" evidence="3 9"/>
<dbReference type="EMBL" id="DSJT01000003">
    <property type="protein sequence ID" value="HEF86814.1"/>
    <property type="molecule type" value="Genomic_DNA"/>
</dbReference>
<dbReference type="InterPro" id="IPR013752">
    <property type="entry name" value="KPA_reductase"/>
</dbReference>
<dbReference type="GO" id="GO:0050661">
    <property type="term" value="F:NADP binding"/>
    <property type="evidence" value="ECO:0007669"/>
    <property type="project" value="TreeGrafter"/>
</dbReference>
<gene>
    <name evidence="12" type="ORF">ENP55_00585</name>
</gene>
<dbReference type="NCBIfam" id="TIGR00745">
    <property type="entry name" value="apbA_panE"/>
    <property type="match status" value="1"/>
</dbReference>
<evidence type="ECO:0000256" key="1">
    <source>
        <dbReference type="ARBA" id="ARBA00004724"/>
    </source>
</evidence>
<dbReference type="Pfam" id="PF08546">
    <property type="entry name" value="ApbA_C"/>
    <property type="match status" value="1"/>
</dbReference>
<dbReference type="PANTHER" id="PTHR43765:SF2">
    <property type="entry name" value="2-DEHYDROPANTOATE 2-REDUCTASE"/>
    <property type="match status" value="1"/>
</dbReference>
<comment type="catalytic activity">
    <reaction evidence="7">
        <text>(R)-pantoate + NADP(+) = 2-dehydropantoate + NADPH + H(+)</text>
        <dbReference type="Rhea" id="RHEA:16233"/>
        <dbReference type="ChEBI" id="CHEBI:11561"/>
        <dbReference type="ChEBI" id="CHEBI:15378"/>
        <dbReference type="ChEBI" id="CHEBI:15980"/>
        <dbReference type="ChEBI" id="CHEBI:57783"/>
        <dbReference type="ChEBI" id="CHEBI:58349"/>
        <dbReference type="EC" id="1.1.1.169"/>
    </reaction>
    <physiologicalReaction direction="right-to-left" evidence="7">
        <dbReference type="Rhea" id="RHEA:16235"/>
    </physiologicalReaction>
</comment>
<evidence type="ECO:0000259" key="10">
    <source>
        <dbReference type="Pfam" id="PF02558"/>
    </source>
</evidence>
<evidence type="ECO:0000256" key="6">
    <source>
        <dbReference type="ARBA" id="ARBA00032024"/>
    </source>
</evidence>
<keyword evidence="4 9" id="KW-0521">NADP</keyword>
<dbReference type="InterPro" id="IPR013332">
    <property type="entry name" value="KPR_N"/>
</dbReference>
<dbReference type="GO" id="GO:0015940">
    <property type="term" value="P:pantothenate biosynthetic process"/>
    <property type="evidence" value="ECO:0007669"/>
    <property type="project" value="InterPro"/>
</dbReference>
<dbReference type="AlphaFoldDB" id="A0A7C2BJV8"/>
<organism evidence="12">
    <name type="scientific">Thermosphaera aggregans</name>
    <dbReference type="NCBI Taxonomy" id="54254"/>
    <lineage>
        <taxon>Archaea</taxon>
        <taxon>Thermoproteota</taxon>
        <taxon>Thermoprotei</taxon>
        <taxon>Desulfurococcales</taxon>
        <taxon>Desulfurococcaceae</taxon>
        <taxon>Thermosphaera</taxon>
    </lineage>
</organism>
<dbReference type="PANTHER" id="PTHR43765">
    <property type="entry name" value="2-DEHYDROPANTOATE 2-REDUCTASE-RELATED"/>
    <property type="match status" value="1"/>
</dbReference>
<dbReference type="Gene3D" id="1.10.1040.10">
    <property type="entry name" value="N-(1-d-carboxylethyl)-l-norvaline Dehydrogenase, domain 2"/>
    <property type="match status" value="1"/>
</dbReference>
<dbReference type="GO" id="GO:0005737">
    <property type="term" value="C:cytoplasm"/>
    <property type="evidence" value="ECO:0007669"/>
    <property type="project" value="TreeGrafter"/>
</dbReference>
<comment type="catalytic activity">
    <reaction evidence="8">
        <text>(R)-pantoate + NAD(+) = 2-dehydropantoate + NADH + H(+)</text>
        <dbReference type="Rhea" id="RHEA:61292"/>
        <dbReference type="ChEBI" id="CHEBI:11561"/>
        <dbReference type="ChEBI" id="CHEBI:15378"/>
        <dbReference type="ChEBI" id="CHEBI:15980"/>
        <dbReference type="ChEBI" id="CHEBI:57540"/>
        <dbReference type="ChEBI" id="CHEBI:57945"/>
    </reaction>
    <physiologicalReaction direction="right-to-left" evidence="8">
        <dbReference type="Rhea" id="RHEA:61294"/>
    </physiologicalReaction>
</comment>